<organism evidence="2 3">
    <name type="scientific">Povalibacter uvarum</name>
    <dbReference type="NCBI Taxonomy" id="732238"/>
    <lineage>
        <taxon>Bacteria</taxon>
        <taxon>Pseudomonadati</taxon>
        <taxon>Pseudomonadota</taxon>
        <taxon>Gammaproteobacteria</taxon>
        <taxon>Steroidobacterales</taxon>
        <taxon>Steroidobacteraceae</taxon>
        <taxon>Povalibacter</taxon>
    </lineage>
</organism>
<gene>
    <name evidence="2" type="ORF">HNQ60_000980</name>
</gene>
<dbReference type="EMBL" id="JACHHZ010000001">
    <property type="protein sequence ID" value="MBB6092134.1"/>
    <property type="molecule type" value="Genomic_DNA"/>
</dbReference>
<keyword evidence="3" id="KW-1185">Reference proteome</keyword>
<keyword evidence="1" id="KW-0812">Transmembrane</keyword>
<name>A0A841HHU0_9GAMM</name>
<keyword evidence="1" id="KW-0472">Membrane</keyword>
<dbReference type="AlphaFoldDB" id="A0A841HHU0"/>
<accession>A0A841HHU0</accession>
<feature type="transmembrane region" description="Helical" evidence="1">
    <location>
        <begin position="6"/>
        <end position="25"/>
    </location>
</feature>
<keyword evidence="1" id="KW-1133">Transmembrane helix</keyword>
<reference evidence="2 3" key="1">
    <citation type="submission" date="2020-08" db="EMBL/GenBank/DDBJ databases">
        <title>Genomic Encyclopedia of Type Strains, Phase IV (KMG-IV): sequencing the most valuable type-strain genomes for metagenomic binning, comparative biology and taxonomic classification.</title>
        <authorList>
            <person name="Goeker M."/>
        </authorList>
    </citation>
    <scope>NUCLEOTIDE SEQUENCE [LARGE SCALE GENOMIC DNA]</scope>
    <source>
        <strain evidence="2 3">DSM 26723</strain>
    </source>
</reference>
<evidence type="ECO:0000313" key="3">
    <source>
        <dbReference type="Proteomes" id="UP000588068"/>
    </source>
</evidence>
<proteinExistence type="predicted"/>
<dbReference type="RefSeq" id="WP_184329883.1">
    <property type="nucleotide sequence ID" value="NZ_JACHHZ010000001.1"/>
</dbReference>
<evidence type="ECO:0000256" key="1">
    <source>
        <dbReference type="SAM" id="Phobius"/>
    </source>
</evidence>
<protein>
    <submittedName>
        <fullName evidence="2">Cytochrome c oxidase cbb3-type subunit 4</fullName>
    </submittedName>
</protein>
<comment type="caution">
    <text evidence="2">The sequence shown here is derived from an EMBL/GenBank/DDBJ whole genome shotgun (WGS) entry which is preliminary data.</text>
</comment>
<dbReference type="Proteomes" id="UP000588068">
    <property type="component" value="Unassembled WGS sequence"/>
</dbReference>
<sequence>MTLGLFRGLLTATLFLAFITLWIWAWSKRREPEFKAAAMLALTNDEPVNTRSDAS</sequence>
<evidence type="ECO:0000313" key="2">
    <source>
        <dbReference type="EMBL" id="MBB6092134.1"/>
    </source>
</evidence>